<dbReference type="PANTHER" id="PTHR43537">
    <property type="entry name" value="TRANSCRIPTIONAL REGULATOR, GNTR FAMILY"/>
    <property type="match status" value="1"/>
</dbReference>
<dbReference type="Proteomes" id="UP000559182">
    <property type="component" value="Unassembled WGS sequence"/>
</dbReference>
<dbReference type="GO" id="GO:0003677">
    <property type="term" value="F:DNA binding"/>
    <property type="evidence" value="ECO:0007669"/>
    <property type="project" value="UniProtKB-KW"/>
</dbReference>
<gene>
    <name evidence="5" type="ORF">FHU39_003913</name>
</gene>
<dbReference type="Pfam" id="PF07729">
    <property type="entry name" value="FCD"/>
    <property type="match status" value="1"/>
</dbReference>
<dbReference type="GO" id="GO:0003700">
    <property type="term" value="F:DNA-binding transcription factor activity"/>
    <property type="evidence" value="ECO:0007669"/>
    <property type="project" value="InterPro"/>
</dbReference>
<dbReference type="Gene3D" id="1.20.120.530">
    <property type="entry name" value="GntR ligand-binding domain-like"/>
    <property type="match status" value="1"/>
</dbReference>
<dbReference type="Pfam" id="PF00392">
    <property type="entry name" value="GntR"/>
    <property type="match status" value="1"/>
</dbReference>
<dbReference type="SUPFAM" id="SSF46785">
    <property type="entry name" value="Winged helix' DNA-binding domain"/>
    <property type="match status" value="1"/>
</dbReference>
<evidence type="ECO:0000313" key="5">
    <source>
        <dbReference type="EMBL" id="MBB2893877.1"/>
    </source>
</evidence>
<protein>
    <submittedName>
        <fullName evidence="5">DNA-binding GntR family transcriptional regulator</fullName>
    </submittedName>
</protein>
<dbReference type="CDD" id="cd07377">
    <property type="entry name" value="WHTH_GntR"/>
    <property type="match status" value="1"/>
</dbReference>
<dbReference type="SMART" id="SM00895">
    <property type="entry name" value="FCD"/>
    <property type="match status" value="1"/>
</dbReference>
<dbReference type="InterPro" id="IPR000524">
    <property type="entry name" value="Tscrpt_reg_HTH_GntR"/>
</dbReference>
<keyword evidence="1" id="KW-0805">Transcription regulation</keyword>
<sequence>MPATKQRASTEEVYAALRSDVLGGAFRPAEKLKFSPLCERYGASVSVIREALTRLAEQGLVEAEPRIGFRVRSLSLADLQDLTATRIDLETLAFRYSIERGDVEWESALVAAHHRLERTPMHEEGSTTLTDEWESAHAAFHIALLAGCASPWLLGMTHTLRDAAEFYRRWSYTQQPGRDVAGEHRDILTAALDRDADRASDLLAQHYRHTAQIVEESLHTESSQPS</sequence>
<dbReference type="PANTHER" id="PTHR43537:SF20">
    <property type="entry name" value="HTH-TYPE TRANSCRIPTIONAL REPRESSOR GLAR"/>
    <property type="match status" value="1"/>
</dbReference>
<evidence type="ECO:0000256" key="1">
    <source>
        <dbReference type="ARBA" id="ARBA00023015"/>
    </source>
</evidence>
<dbReference type="InterPro" id="IPR011711">
    <property type="entry name" value="GntR_C"/>
</dbReference>
<dbReference type="PROSITE" id="PS50949">
    <property type="entry name" value="HTH_GNTR"/>
    <property type="match status" value="1"/>
</dbReference>
<reference evidence="5 6" key="1">
    <citation type="submission" date="2020-08" db="EMBL/GenBank/DDBJ databases">
        <title>Sequencing the genomes of 1000 actinobacteria strains.</title>
        <authorList>
            <person name="Klenk H.-P."/>
        </authorList>
    </citation>
    <scope>NUCLEOTIDE SEQUENCE [LARGE SCALE GENOMIC DNA]</scope>
    <source>
        <strain evidence="5 6">DSM 105369</strain>
    </source>
</reference>
<evidence type="ECO:0000256" key="3">
    <source>
        <dbReference type="ARBA" id="ARBA00023163"/>
    </source>
</evidence>
<keyword evidence="2 5" id="KW-0238">DNA-binding</keyword>
<dbReference type="InterPro" id="IPR036388">
    <property type="entry name" value="WH-like_DNA-bd_sf"/>
</dbReference>
<organism evidence="5 6">
    <name type="scientific">Flexivirga oryzae</name>
    <dbReference type="NCBI Taxonomy" id="1794944"/>
    <lineage>
        <taxon>Bacteria</taxon>
        <taxon>Bacillati</taxon>
        <taxon>Actinomycetota</taxon>
        <taxon>Actinomycetes</taxon>
        <taxon>Micrococcales</taxon>
        <taxon>Dermacoccaceae</taxon>
        <taxon>Flexivirga</taxon>
    </lineage>
</organism>
<feature type="domain" description="HTH gntR-type" evidence="4">
    <location>
        <begin position="7"/>
        <end position="74"/>
    </location>
</feature>
<dbReference type="AlphaFoldDB" id="A0A839N9H6"/>
<dbReference type="InterPro" id="IPR008920">
    <property type="entry name" value="TF_FadR/GntR_C"/>
</dbReference>
<dbReference type="SUPFAM" id="SSF48008">
    <property type="entry name" value="GntR ligand-binding domain-like"/>
    <property type="match status" value="1"/>
</dbReference>
<dbReference type="RefSeq" id="WP_183322354.1">
    <property type="nucleotide sequence ID" value="NZ_JACHVQ010000004.1"/>
</dbReference>
<dbReference type="SMART" id="SM00345">
    <property type="entry name" value="HTH_GNTR"/>
    <property type="match status" value="1"/>
</dbReference>
<evidence type="ECO:0000313" key="6">
    <source>
        <dbReference type="Proteomes" id="UP000559182"/>
    </source>
</evidence>
<proteinExistence type="predicted"/>
<evidence type="ECO:0000259" key="4">
    <source>
        <dbReference type="PROSITE" id="PS50949"/>
    </source>
</evidence>
<comment type="caution">
    <text evidence="5">The sequence shown here is derived from an EMBL/GenBank/DDBJ whole genome shotgun (WGS) entry which is preliminary data.</text>
</comment>
<dbReference type="EMBL" id="JACHVQ010000004">
    <property type="protein sequence ID" value="MBB2893877.1"/>
    <property type="molecule type" value="Genomic_DNA"/>
</dbReference>
<dbReference type="Gene3D" id="1.10.10.10">
    <property type="entry name" value="Winged helix-like DNA-binding domain superfamily/Winged helix DNA-binding domain"/>
    <property type="match status" value="1"/>
</dbReference>
<keyword evidence="6" id="KW-1185">Reference proteome</keyword>
<accession>A0A839N9H6</accession>
<evidence type="ECO:0000256" key="2">
    <source>
        <dbReference type="ARBA" id="ARBA00023125"/>
    </source>
</evidence>
<name>A0A839N9H6_9MICO</name>
<dbReference type="InterPro" id="IPR036390">
    <property type="entry name" value="WH_DNA-bd_sf"/>
</dbReference>
<keyword evidence="3" id="KW-0804">Transcription</keyword>